<dbReference type="SUPFAM" id="SSF48239">
    <property type="entry name" value="Terpenoid cyclases/Protein prenyltransferases"/>
    <property type="match status" value="1"/>
</dbReference>
<dbReference type="InterPro" id="IPR008930">
    <property type="entry name" value="Terpenoid_cyclase/PrenylTrfase"/>
</dbReference>
<dbReference type="Proteomes" id="UP000186720">
    <property type="component" value="Unassembled WGS sequence"/>
</dbReference>
<organism evidence="1 2">
    <name type="scientific">Mucilaginibacter polytrichastri</name>
    <dbReference type="NCBI Taxonomy" id="1302689"/>
    <lineage>
        <taxon>Bacteria</taxon>
        <taxon>Pseudomonadati</taxon>
        <taxon>Bacteroidota</taxon>
        <taxon>Sphingobacteriia</taxon>
        <taxon>Sphingobacteriales</taxon>
        <taxon>Sphingobacteriaceae</taxon>
        <taxon>Mucilaginibacter</taxon>
    </lineage>
</organism>
<dbReference type="AlphaFoldDB" id="A0A1Q6A2D1"/>
<evidence type="ECO:0000313" key="1">
    <source>
        <dbReference type="EMBL" id="OKS88175.1"/>
    </source>
</evidence>
<gene>
    <name evidence="1" type="ORF">RG47T_3639</name>
</gene>
<comment type="caution">
    <text evidence="1">The sequence shown here is derived from an EMBL/GenBank/DDBJ whole genome shotgun (WGS) entry which is preliminary data.</text>
</comment>
<dbReference type="STRING" id="1302689.RG47T_3639"/>
<sequence>MKLTDRNDLFDAGANCVNYLVNCIQSDGSFIYQQNAESGVRSYKYNILRHSGAIFELCLWLKDNHDNYQLELLEQPIKFLLNHLFEWDEHLCIVERGTAKLGGVALALLALSSFYELKKVEALIPIMKRLAGFLEVCQLPDGDFISKIYYDGRSSSEFVSAYYPGQAILALISFYKIDRNERWLNSARKSADFIVSKPLLTGLDRSRNRNFDTWLSKALYQLLSVEYKVSYVKKINDIVELDLDIMNRFFRRNIDANEIFDQSTSASMASLCEALLAGIHWSILSDNREEAVKIFNSLNAARNYCLSLQVTQKVNGTQFIGGIKKNRRDASIRIDFVQHVLSVITSMLQIKKQLN</sequence>
<dbReference type="OrthoDB" id="628098at2"/>
<dbReference type="RefSeq" id="WP_074490747.1">
    <property type="nucleotide sequence ID" value="NZ_FPAM01000010.1"/>
</dbReference>
<accession>A0A1Q6A2D1</accession>
<reference evidence="1 2" key="1">
    <citation type="submission" date="2016-11" db="EMBL/GenBank/DDBJ databases">
        <title>Whole Genome Sequencing of Mucilaginibacter polytrichastri RG4-7(T) isolated from the moss sample.</title>
        <authorList>
            <person name="Li Y."/>
        </authorList>
    </citation>
    <scope>NUCLEOTIDE SEQUENCE [LARGE SCALE GENOMIC DNA]</scope>
    <source>
        <strain evidence="1 2">RG4-7</strain>
    </source>
</reference>
<dbReference type="EMBL" id="MPPL01000001">
    <property type="protein sequence ID" value="OKS88175.1"/>
    <property type="molecule type" value="Genomic_DNA"/>
</dbReference>
<evidence type="ECO:0000313" key="2">
    <source>
        <dbReference type="Proteomes" id="UP000186720"/>
    </source>
</evidence>
<proteinExistence type="predicted"/>
<protein>
    <submittedName>
        <fullName evidence="1">Uncharacterized protein</fullName>
    </submittedName>
</protein>
<name>A0A1Q6A2D1_9SPHI</name>
<keyword evidence="2" id="KW-1185">Reference proteome</keyword>
<dbReference type="Gene3D" id="1.50.10.20">
    <property type="match status" value="1"/>
</dbReference>